<dbReference type="SUPFAM" id="SSF46894">
    <property type="entry name" value="C-terminal effector domain of the bipartite response regulators"/>
    <property type="match status" value="1"/>
</dbReference>
<dbReference type="Gene3D" id="3.40.50.1820">
    <property type="entry name" value="alpha/beta hydrolase"/>
    <property type="match status" value="1"/>
</dbReference>
<protein>
    <submittedName>
        <fullName evidence="2">Alpha/beta fold hydrolase</fullName>
    </submittedName>
</protein>
<dbReference type="PANTHER" id="PTHR43433">
    <property type="entry name" value="HYDROLASE, ALPHA/BETA FOLD FAMILY PROTEIN"/>
    <property type="match status" value="1"/>
</dbReference>
<dbReference type="GO" id="GO:0016787">
    <property type="term" value="F:hydrolase activity"/>
    <property type="evidence" value="ECO:0007669"/>
    <property type="project" value="UniProtKB-KW"/>
</dbReference>
<dbReference type="Proteomes" id="UP000293342">
    <property type="component" value="Unassembled WGS sequence"/>
</dbReference>
<dbReference type="InterPro" id="IPR036388">
    <property type="entry name" value="WH-like_DNA-bd_sf"/>
</dbReference>
<gene>
    <name evidence="2" type="ORF">E0H75_42695</name>
</gene>
<dbReference type="CDD" id="cd06170">
    <property type="entry name" value="LuxR_C_like"/>
    <property type="match status" value="1"/>
</dbReference>
<dbReference type="PRINTS" id="PR00038">
    <property type="entry name" value="HTHLUXR"/>
</dbReference>
<dbReference type="InterPro" id="IPR029058">
    <property type="entry name" value="AB_hydrolase_fold"/>
</dbReference>
<dbReference type="GO" id="GO:0006355">
    <property type="term" value="P:regulation of DNA-templated transcription"/>
    <property type="evidence" value="ECO:0007669"/>
    <property type="project" value="InterPro"/>
</dbReference>
<dbReference type="InterPro" id="IPR000792">
    <property type="entry name" value="Tscrpt_reg_LuxR_C"/>
</dbReference>
<keyword evidence="3" id="KW-1185">Reference proteome</keyword>
<dbReference type="SUPFAM" id="SSF53474">
    <property type="entry name" value="alpha/beta-Hydrolases"/>
    <property type="match status" value="1"/>
</dbReference>
<evidence type="ECO:0000313" key="2">
    <source>
        <dbReference type="EMBL" id="TCC32653.1"/>
    </source>
</evidence>
<proteinExistence type="predicted"/>
<dbReference type="PRINTS" id="PR00111">
    <property type="entry name" value="ABHYDROLASE"/>
</dbReference>
<dbReference type="Gene3D" id="1.10.10.10">
    <property type="entry name" value="Winged helix-like DNA-binding domain superfamily/Winged helix DNA-binding domain"/>
    <property type="match status" value="1"/>
</dbReference>
<dbReference type="InterPro" id="IPR050471">
    <property type="entry name" value="AB_hydrolase"/>
</dbReference>
<dbReference type="SMART" id="SM00421">
    <property type="entry name" value="HTH_LUXR"/>
    <property type="match status" value="1"/>
</dbReference>
<reference evidence="2 3" key="1">
    <citation type="submission" date="2019-02" db="EMBL/GenBank/DDBJ databases">
        <title>Kribbella capetownensis sp. nov. and Kribbella speibonae sp. nov., isolated from soil.</title>
        <authorList>
            <person name="Curtis S.M."/>
            <person name="Norton I."/>
            <person name="Everest G.J."/>
            <person name="Meyers P.R."/>
        </authorList>
    </citation>
    <scope>NUCLEOTIDE SEQUENCE [LARGE SCALE GENOMIC DNA]</scope>
    <source>
        <strain evidence="2 3">YM53</strain>
    </source>
</reference>
<dbReference type="Pfam" id="PF00561">
    <property type="entry name" value="Abhydrolase_1"/>
    <property type="match status" value="1"/>
</dbReference>
<sequence length="415" mass="44314">MPTVPVIFGPFVSDPPGCGAPVVGRAWDGTAPSSWVWRRCVRRGTTPISPHSWLVLVSGSDLQEAVGRTSGDGRSQLEQRLDSTYLPNGTTVAYAAAGAGPPLLFIGGWLSHLELSWALPAERYLFEGLARGRTVLRYDRPGCGLSDRTTPVGASLESELDNLDAVVAASGVDRYEVMGSSLGVPIAIEWAARHPIEVDRLVLYGGWARGVDIAPVPVREHVVGLVRSHWGLGADVLTDIFAPEASAGTRSALAAYQRQASSAATAADLLTLCYRIDVTGSLANVRAPTLVVHREHDRAAPLDQARLIATGIPAATLRILPGRSHLPYIGDADALLTVIRDFLGLPALRGATAPQLTARQEQVAALVTQGLTNREIGEQLGIDERSAEGHLERIRIRLGVRSRAQIAAWWVATNS</sequence>
<evidence type="ECO:0000313" key="3">
    <source>
        <dbReference type="Proteomes" id="UP000293342"/>
    </source>
</evidence>
<dbReference type="InterPro" id="IPR016032">
    <property type="entry name" value="Sig_transdc_resp-reg_C-effctor"/>
</dbReference>
<dbReference type="Pfam" id="PF00196">
    <property type="entry name" value="GerE"/>
    <property type="match status" value="1"/>
</dbReference>
<comment type="caution">
    <text evidence="2">The sequence shown here is derived from an EMBL/GenBank/DDBJ whole genome shotgun (WGS) entry which is preliminary data.</text>
</comment>
<keyword evidence="2" id="KW-0378">Hydrolase</keyword>
<dbReference type="OrthoDB" id="27092at2"/>
<dbReference type="GO" id="GO:0003677">
    <property type="term" value="F:DNA binding"/>
    <property type="evidence" value="ECO:0007669"/>
    <property type="project" value="InterPro"/>
</dbReference>
<dbReference type="EMBL" id="SJKD01000021">
    <property type="protein sequence ID" value="TCC32653.1"/>
    <property type="molecule type" value="Genomic_DNA"/>
</dbReference>
<dbReference type="PANTHER" id="PTHR43433:SF8">
    <property type="entry name" value="BIFUNCTIONAL LIPASE_ADENYLATE CYCLASE LIPJ"/>
    <property type="match status" value="1"/>
</dbReference>
<dbReference type="PROSITE" id="PS50043">
    <property type="entry name" value="HTH_LUXR_2"/>
    <property type="match status" value="1"/>
</dbReference>
<dbReference type="AlphaFoldDB" id="A0A4R0IH36"/>
<organism evidence="2 3">
    <name type="scientific">Kribbella capetownensis</name>
    <dbReference type="NCBI Taxonomy" id="1572659"/>
    <lineage>
        <taxon>Bacteria</taxon>
        <taxon>Bacillati</taxon>
        <taxon>Actinomycetota</taxon>
        <taxon>Actinomycetes</taxon>
        <taxon>Propionibacteriales</taxon>
        <taxon>Kribbellaceae</taxon>
        <taxon>Kribbella</taxon>
    </lineage>
</organism>
<dbReference type="InterPro" id="IPR000073">
    <property type="entry name" value="AB_hydrolase_1"/>
</dbReference>
<name>A0A4R0IH36_9ACTN</name>
<feature type="domain" description="HTH luxR-type" evidence="1">
    <location>
        <begin position="349"/>
        <end position="414"/>
    </location>
</feature>
<accession>A0A4R0IH36</accession>
<evidence type="ECO:0000259" key="1">
    <source>
        <dbReference type="PROSITE" id="PS50043"/>
    </source>
</evidence>